<dbReference type="EMBL" id="JSXS01000054">
    <property type="protein sequence ID" value="KIL31608.1"/>
    <property type="molecule type" value="Genomic_DNA"/>
</dbReference>
<accession>A0ABD3ZTS7</accession>
<proteinExistence type="predicted"/>
<dbReference type="Proteomes" id="UP000031970">
    <property type="component" value="Unassembled WGS sequence"/>
</dbReference>
<name>A0ABD3ZTS7_BACIU</name>
<organism evidence="1 2">
    <name type="scientific">Bacillus subtilis subsp. subtilis</name>
    <dbReference type="NCBI Taxonomy" id="135461"/>
    <lineage>
        <taxon>Bacteria</taxon>
        <taxon>Bacillati</taxon>
        <taxon>Bacillota</taxon>
        <taxon>Bacilli</taxon>
        <taxon>Bacillales</taxon>
        <taxon>Bacillaceae</taxon>
        <taxon>Bacillus</taxon>
    </lineage>
</organism>
<evidence type="ECO:0000313" key="2">
    <source>
        <dbReference type="Proteomes" id="UP000031970"/>
    </source>
</evidence>
<dbReference type="AlphaFoldDB" id="A0ABD3ZTS7"/>
<gene>
    <name evidence="1" type="ORF">B4067_4597</name>
</gene>
<reference evidence="1 2" key="1">
    <citation type="submission" date="2014-11" db="EMBL/GenBank/DDBJ databases">
        <title>Draft Genome Sequences of Nine Bacillus subtilis Strains that Form Spores with High Heat-Resistance.</title>
        <authorList>
            <person name="Krawcyk A.O."/>
            <person name="Berendsen E.M."/>
            <person name="de Jong A."/>
            <person name="Holsappel S."/>
            <person name="Eijlander R.T."/>
            <person name="Wells-Bennik M."/>
            <person name="Kuipers O.P."/>
        </authorList>
    </citation>
    <scope>NUCLEOTIDE SEQUENCE [LARGE SCALE GENOMIC DNA]</scope>
    <source>
        <strain evidence="1 2">B4067</strain>
    </source>
</reference>
<protein>
    <submittedName>
        <fullName evidence="1">Uncharacterized protein</fullName>
    </submittedName>
</protein>
<comment type="caution">
    <text evidence="1">The sequence shown here is derived from an EMBL/GenBank/DDBJ whole genome shotgun (WGS) entry which is preliminary data.</text>
</comment>
<sequence length="42" mass="4969">MPTNNKLNEKYHTQLLPLVTSLLKYPKDNQGSLFDFFKKKVE</sequence>
<evidence type="ECO:0000313" key="1">
    <source>
        <dbReference type="EMBL" id="KIL31608.1"/>
    </source>
</evidence>